<dbReference type="InterPro" id="IPR020472">
    <property type="entry name" value="WD40_PAC1"/>
</dbReference>
<accession>A0A2W4Y6X2</accession>
<dbReference type="PROSITE" id="PS00678">
    <property type="entry name" value="WD_REPEATS_1"/>
    <property type="match status" value="5"/>
</dbReference>
<evidence type="ECO:0000256" key="1">
    <source>
        <dbReference type="ARBA" id="ARBA00022574"/>
    </source>
</evidence>
<dbReference type="InterPro" id="IPR015943">
    <property type="entry name" value="WD40/YVTN_repeat-like_dom_sf"/>
</dbReference>
<dbReference type="InterPro" id="IPR027417">
    <property type="entry name" value="P-loop_NTPase"/>
</dbReference>
<dbReference type="Gene3D" id="3.40.50.300">
    <property type="entry name" value="P-loop containing nucleotide triphosphate hydrolases"/>
    <property type="match status" value="1"/>
</dbReference>
<dbReference type="EMBL" id="QBMN01000030">
    <property type="protein sequence ID" value="PZO43181.1"/>
    <property type="molecule type" value="Genomic_DNA"/>
</dbReference>
<comment type="caution">
    <text evidence="6">The sequence shown here is derived from an EMBL/GenBank/DDBJ whole genome shotgun (WGS) entry which is preliminary data.</text>
</comment>
<dbReference type="CDD" id="cd00200">
    <property type="entry name" value="WD40"/>
    <property type="match status" value="2"/>
</dbReference>
<feature type="repeat" description="WD" evidence="3">
    <location>
        <begin position="1033"/>
        <end position="1049"/>
    </location>
</feature>
<feature type="repeat" description="WD" evidence="3">
    <location>
        <begin position="625"/>
        <end position="665"/>
    </location>
</feature>
<feature type="repeat" description="WD" evidence="3">
    <location>
        <begin position="960"/>
        <end position="1001"/>
    </location>
</feature>
<feature type="domain" description="vWA-MoxR associated protein N-terminal HTH" evidence="5">
    <location>
        <begin position="1"/>
        <end position="83"/>
    </location>
</feature>
<evidence type="ECO:0000313" key="7">
    <source>
        <dbReference type="Proteomes" id="UP000249081"/>
    </source>
</evidence>
<dbReference type="PROSITE" id="PS50082">
    <property type="entry name" value="WD_REPEATS_2"/>
    <property type="match status" value="14"/>
</dbReference>
<proteinExistence type="predicted"/>
<dbReference type="Pfam" id="PF00931">
    <property type="entry name" value="NB-ARC"/>
    <property type="match status" value="1"/>
</dbReference>
<feature type="repeat" description="WD" evidence="3">
    <location>
        <begin position="826"/>
        <end position="867"/>
    </location>
</feature>
<protein>
    <submittedName>
        <fullName evidence="6">Uncharacterized protein</fullName>
    </submittedName>
</protein>
<dbReference type="SMART" id="SM00320">
    <property type="entry name" value="WD40"/>
    <property type="match status" value="14"/>
</dbReference>
<feature type="repeat" description="WD" evidence="3">
    <location>
        <begin position="583"/>
        <end position="624"/>
    </location>
</feature>
<keyword evidence="1 3" id="KW-0853">WD repeat</keyword>
<evidence type="ECO:0000313" key="6">
    <source>
        <dbReference type="EMBL" id="PZO43181.1"/>
    </source>
</evidence>
<feature type="repeat" description="WD" evidence="3">
    <location>
        <begin position="722"/>
        <end position="763"/>
    </location>
</feature>
<evidence type="ECO:0000259" key="5">
    <source>
        <dbReference type="Pfam" id="PF26355"/>
    </source>
</evidence>
<dbReference type="Gene3D" id="2.130.10.10">
    <property type="entry name" value="YVTN repeat-like/Quinoprotein amine dehydrogenase"/>
    <property type="match status" value="5"/>
</dbReference>
<dbReference type="Proteomes" id="UP000249081">
    <property type="component" value="Unassembled WGS sequence"/>
</dbReference>
<feature type="repeat" description="WD" evidence="3">
    <location>
        <begin position="868"/>
        <end position="917"/>
    </location>
</feature>
<feature type="repeat" description="WD" evidence="3">
    <location>
        <begin position="918"/>
        <end position="959"/>
    </location>
</feature>
<feature type="domain" description="NB-ARC" evidence="4">
    <location>
        <begin position="139"/>
        <end position="233"/>
    </location>
</feature>
<organism evidence="6 7">
    <name type="scientific">Shackletoniella antarctica</name>
    <dbReference type="NCBI Taxonomy" id="268115"/>
    <lineage>
        <taxon>Bacteria</taxon>
        <taxon>Bacillati</taxon>
        <taxon>Cyanobacteriota</taxon>
        <taxon>Cyanophyceae</taxon>
        <taxon>Oculatellales</taxon>
        <taxon>Oculatellaceae</taxon>
        <taxon>Shackletoniella</taxon>
    </lineage>
</organism>
<feature type="repeat" description="WD" evidence="3">
    <location>
        <begin position="1181"/>
        <end position="1212"/>
    </location>
</feature>
<dbReference type="InterPro" id="IPR019775">
    <property type="entry name" value="WD40_repeat_CS"/>
</dbReference>
<evidence type="ECO:0000259" key="4">
    <source>
        <dbReference type="Pfam" id="PF00931"/>
    </source>
</evidence>
<dbReference type="PANTHER" id="PTHR19848:SF8">
    <property type="entry name" value="F-BOX AND WD REPEAT DOMAIN CONTAINING 7"/>
    <property type="match status" value="1"/>
</dbReference>
<sequence>MTADDALRLVERVLAEHGVGSLSPIQRTLFQQAWCDRTYQDTALELGYEVGYVKQMGSDLWQCLSEHLGEKVTKRNLHGVLAHQLKAFSTQASDPEGSGLSSGPSSGMSAVPLRRRDWGDAAAAQTFYGRTDELALLQAWVVDDRCRLVGLFGMGGMGKTTLAVKLAQQVQDRFEVVIWRSLRHAPPVNELLRDLLGVLSATVPEPAGATFDGLLRSLLDQLRRHRCLIVLDNGETILQPRDRTGIYLPGYENYGQLFASLGDVAHQSAIVLTSREKIKEIAQQEGGTQPIRSLRLGGLPPTVGQSIFQARGRFTGTPNHWQHLVSHYAGNPLALKMVAAVVQDFFEGQLGPFVQMLAQGQSVFGDIRDLLAHQLNRLSPVEQQVMAWLAIHREPATLAQIRAYLVEPLALGVLIDALTCLERRSLIERDTPRASPTQGSTRFTLQPVVMEYITDWLVEQISQAILADPTIDSGPLHTHALILAQAKDYIRDSQTRLILQPVLQRLRLQHSDLACRLRPHLDTWRGQGLQSYACGNVINLLNQAEISLAGWDFSRQTIWQAHLQDSTLHQANFAQADLSRSVFKDTFSQVLAIAFSPDGQLLAASDVSYEIHLWRVSDAQPMLTLRAQDGWCWAVAFSPNNQTLASSANGTIDLWDLKTGDRYGQLKDSSSRVFALAFSPDGRWLASGCEDHQIRVWDVRSQTLVQRLVGHTDEVRSVVFSPQSHSRGGLSLTTHQTHPPLASGSYDGTLRLWDLASGDSTKIVTGSPVWSIAFSPILVRSGQGSSPQGNGQILASGHHDGSIGIWDVTTQTRVQCLKTGSDGRSPQGHARAVRSVAFSPDGRWLASGGDDQTIRLWNWQTGQVDWAIKGHSSWISNVAFSPVRGASPEASGYTLASASEDQSVRLWDSQSHQALRVLRGHNSGVWSVALHPQGDYLVSGGQDRQVRLWPLGEPATPRTFSGHDGWVLAVAVSPDGQWIASGGEDRTVRLWDSATGACCATWADHGHEVWALAFYSQGAVPGAVPGATPSDRLASGSLDGTIRLWHLSSQASCGLLTGHTSGVWTVAISPDGRRLASGSQDQTVRLWDLETQTCLQTLPCEGSWVRGLAFSPDGRFLSSGGSNGYVMLWDLKLGHRTVIGTHPSLVLAVAFSPDGQWLASCGGDTTIKLWNLRTRHCHQTLCGHDKWVRYVTFSADGDRLISCSQDETIQVWRKLLTPDGFIYCHDQTLRVPRPYEGMAIAGVTGLTEAQKTALISLGASDIHSTLQPSPGLPVDA</sequence>
<evidence type="ECO:0000256" key="3">
    <source>
        <dbReference type="PROSITE-ProRule" id="PRU00221"/>
    </source>
</evidence>
<dbReference type="AlphaFoldDB" id="A0A2W4Y6X2"/>
<reference evidence="7" key="1">
    <citation type="submission" date="2018-04" db="EMBL/GenBank/DDBJ databases">
        <authorList>
            <person name="Cornet L."/>
        </authorList>
    </citation>
    <scope>NUCLEOTIDE SEQUENCE [LARGE SCALE GENOMIC DNA]</scope>
</reference>
<feature type="repeat" description="WD" evidence="3">
    <location>
        <begin position="790"/>
        <end position="816"/>
    </location>
</feature>
<feature type="repeat" description="WD" evidence="3">
    <location>
        <begin position="1139"/>
        <end position="1180"/>
    </location>
</feature>
<dbReference type="PRINTS" id="PR00364">
    <property type="entry name" value="DISEASERSIST"/>
</dbReference>
<feature type="repeat" description="WD" evidence="3">
    <location>
        <begin position="666"/>
        <end position="707"/>
    </location>
</feature>
<keyword evidence="2" id="KW-0677">Repeat</keyword>
<dbReference type="SUPFAM" id="SSF141571">
    <property type="entry name" value="Pentapeptide repeat-like"/>
    <property type="match status" value="1"/>
</dbReference>
<dbReference type="InterPro" id="IPR036322">
    <property type="entry name" value="WD40_repeat_dom_sf"/>
</dbReference>
<dbReference type="InterPro" id="IPR001680">
    <property type="entry name" value="WD40_rpt"/>
</dbReference>
<dbReference type="InterPro" id="IPR002182">
    <property type="entry name" value="NB-ARC"/>
</dbReference>
<reference evidence="6 7" key="2">
    <citation type="submission" date="2018-06" db="EMBL/GenBank/DDBJ databases">
        <title>Metagenomic assembly of (sub)arctic Cyanobacteria and their associated microbiome from non-axenic cultures.</title>
        <authorList>
            <person name="Baurain D."/>
        </authorList>
    </citation>
    <scope>NUCLEOTIDE SEQUENCE [LARGE SCALE GENOMIC DNA]</scope>
    <source>
        <strain evidence="6">ULC041bin1</strain>
    </source>
</reference>
<feature type="repeat" description="WD" evidence="3">
    <location>
        <begin position="1056"/>
        <end position="1097"/>
    </location>
</feature>
<dbReference type="SUPFAM" id="SSF50978">
    <property type="entry name" value="WD40 repeat-like"/>
    <property type="match status" value="1"/>
</dbReference>
<dbReference type="Pfam" id="PF00400">
    <property type="entry name" value="WD40"/>
    <property type="match status" value="13"/>
</dbReference>
<dbReference type="SUPFAM" id="SSF50998">
    <property type="entry name" value="Quinoprotein alcohol dehydrogenase-like"/>
    <property type="match status" value="1"/>
</dbReference>
<dbReference type="PROSITE" id="PS50294">
    <property type="entry name" value="WD_REPEATS_REGION"/>
    <property type="match status" value="10"/>
</dbReference>
<evidence type="ECO:0000256" key="2">
    <source>
        <dbReference type="ARBA" id="ARBA00022737"/>
    </source>
</evidence>
<name>A0A2W4Y6X2_9CYAN</name>
<dbReference type="SUPFAM" id="SSF52540">
    <property type="entry name" value="P-loop containing nucleoside triphosphate hydrolases"/>
    <property type="match status" value="1"/>
</dbReference>
<dbReference type="InterPro" id="IPR011047">
    <property type="entry name" value="Quinoprotein_ADH-like_sf"/>
</dbReference>
<dbReference type="PRINTS" id="PR00320">
    <property type="entry name" value="GPROTEINBRPT"/>
</dbReference>
<dbReference type="PANTHER" id="PTHR19848">
    <property type="entry name" value="WD40 REPEAT PROTEIN"/>
    <property type="match status" value="1"/>
</dbReference>
<dbReference type="GO" id="GO:0043531">
    <property type="term" value="F:ADP binding"/>
    <property type="evidence" value="ECO:0007669"/>
    <property type="project" value="InterPro"/>
</dbReference>
<dbReference type="InterPro" id="IPR058651">
    <property type="entry name" value="HTH_VMAP-M9"/>
</dbReference>
<dbReference type="Pfam" id="PF26355">
    <property type="entry name" value="HTH_VMAP-M9"/>
    <property type="match status" value="1"/>
</dbReference>
<gene>
    <name evidence="6" type="ORF">DCF17_06260</name>
</gene>
<feature type="repeat" description="WD" evidence="3">
    <location>
        <begin position="1098"/>
        <end position="1139"/>
    </location>
</feature>